<evidence type="ECO:0000313" key="3">
    <source>
        <dbReference type="EMBL" id="CAD8393921.1"/>
    </source>
</evidence>
<keyword evidence="1" id="KW-0862">Zinc</keyword>
<dbReference type="Pfam" id="PF13920">
    <property type="entry name" value="zf-C3HC4_3"/>
    <property type="match status" value="1"/>
</dbReference>
<feature type="domain" description="RING-type" evidence="2">
    <location>
        <begin position="15"/>
        <end position="52"/>
    </location>
</feature>
<dbReference type="EMBL" id="HBEK01007175">
    <property type="protein sequence ID" value="CAD8393921.1"/>
    <property type="molecule type" value="Transcribed_RNA"/>
</dbReference>
<dbReference type="InterPro" id="IPR001841">
    <property type="entry name" value="Znf_RING"/>
</dbReference>
<keyword evidence="1" id="KW-0479">Metal-binding</keyword>
<gene>
    <name evidence="3" type="ORF">RMAR0315_LOCUS3906</name>
</gene>
<evidence type="ECO:0000256" key="1">
    <source>
        <dbReference type="PROSITE-ProRule" id="PRU00175"/>
    </source>
</evidence>
<evidence type="ECO:0000259" key="2">
    <source>
        <dbReference type="PROSITE" id="PS50089"/>
    </source>
</evidence>
<dbReference type="SUPFAM" id="SSF57850">
    <property type="entry name" value="RING/U-box"/>
    <property type="match status" value="1"/>
</dbReference>
<sequence length="313" mass="35318">MRMEEQAVHGDRDFCAVCLSQDAAVKFIPCGHRTVCDCCLPFLDEPRCIICRRRIELVEDGGRLMKWGEAFNGRLEAEAMDLQNTFQVLFLGPGSVSTRALVRELCSTLSSDNKRRFLRRNGRRNSTIREEGFVVGAEWNARFQCNSYIRGAKHRFSSLQVAATPTRRAVARIYEEIVPDMVVLCCDYHDPESFVNMVRWDKALRLRCKVPRMWVVQIHSGLDESPCVLNVAGSVEKVLANARASVDFQAPWSVQQVCIDGWLHVGLSEVVKAISRNSSSHRRSKWEGSIDQLFKKHSIAKRSEKAAGKAGAS</sequence>
<accession>A0A7S0G2R4</accession>
<protein>
    <recommendedName>
        <fullName evidence="2">RING-type domain-containing protein</fullName>
    </recommendedName>
</protein>
<reference evidence="3" key="1">
    <citation type="submission" date="2021-01" db="EMBL/GenBank/DDBJ databases">
        <authorList>
            <person name="Corre E."/>
            <person name="Pelletier E."/>
            <person name="Niang G."/>
            <person name="Scheremetjew M."/>
            <person name="Finn R."/>
            <person name="Kale V."/>
            <person name="Holt S."/>
            <person name="Cochrane G."/>
            <person name="Meng A."/>
            <person name="Brown T."/>
            <person name="Cohen L."/>
        </authorList>
    </citation>
    <scope>NUCLEOTIDE SEQUENCE</scope>
    <source>
        <strain evidence="3">UTEX LB 2760</strain>
    </source>
</reference>
<organism evidence="3">
    <name type="scientific">Rhodosorus marinus</name>
    <dbReference type="NCBI Taxonomy" id="101924"/>
    <lineage>
        <taxon>Eukaryota</taxon>
        <taxon>Rhodophyta</taxon>
        <taxon>Stylonematophyceae</taxon>
        <taxon>Stylonematales</taxon>
        <taxon>Stylonemataceae</taxon>
        <taxon>Rhodosorus</taxon>
    </lineage>
</organism>
<proteinExistence type="predicted"/>
<dbReference type="InterPro" id="IPR013083">
    <property type="entry name" value="Znf_RING/FYVE/PHD"/>
</dbReference>
<dbReference type="Gene3D" id="3.30.40.10">
    <property type="entry name" value="Zinc/RING finger domain, C3HC4 (zinc finger)"/>
    <property type="match status" value="1"/>
</dbReference>
<dbReference type="GO" id="GO:0008270">
    <property type="term" value="F:zinc ion binding"/>
    <property type="evidence" value="ECO:0007669"/>
    <property type="project" value="UniProtKB-KW"/>
</dbReference>
<dbReference type="AlphaFoldDB" id="A0A7S0G2R4"/>
<dbReference type="PROSITE" id="PS50089">
    <property type="entry name" value="ZF_RING_2"/>
    <property type="match status" value="1"/>
</dbReference>
<keyword evidence="1" id="KW-0863">Zinc-finger</keyword>
<name>A0A7S0G2R4_9RHOD</name>